<dbReference type="EMBL" id="CAJEWN010001536">
    <property type="protein sequence ID" value="CAD2198235.1"/>
    <property type="molecule type" value="Genomic_DNA"/>
</dbReference>
<name>A0A6V7XG69_MELEN</name>
<organism evidence="10 11">
    <name type="scientific">Meloidogyne enterolobii</name>
    <name type="common">Root-knot nematode worm</name>
    <name type="synonym">Meloidogyne mayaguensis</name>
    <dbReference type="NCBI Taxonomy" id="390850"/>
    <lineage>
        <taxon>Eukaryota</taxon>
        <taxon>Metazoa</taxon>
        <taxon>Ecdysozoa</taxon>
        <taxon>Nematoda</taxon>
        <taxon>Chromadorea</taxon>
        <taxon>Rhabditida</taxon>
        <taxon>Tylenchina</taxon>
        <taxon>Tylenchomorpha</taxon>
        <taxon>Tylenchoidea</taxon>
        <taxon>Meloidogynidae</taxon>
        <taxon>Meloidogyninae</taxon>
        <taxon>Meloidogyne</taxon>
    </lineage>
</organism>
<proteinExistence type="inferred from homology"/>
<dbReference type="AlphaFoldDB" id="A0A6V7XG69"/>
<evidence type="ECO:0000256" key="9">
    <source>
        <dbReference type="ARBA" id="ARBA00023136"/>
    </source>
</evidence>
<evidence type="ECO:0000256" key="4">
    <source>
        <dbReference type="ARBA" id="ARBA00022679"/>
    </source>
</evidence>
<keyword evidence="6" id="KW-0735">Signal-anchor</keyword>
<keyword evidence="8" id="KW-0333">Golgi apparatus</keyword>
<keyword evidence="5" id="KW-0812">Transmembrane</keyword>
<dbReference type="Pfam" id="PF01762">
    <property type="entry name" value="Galactosyl_T"/>
    <property type="match status" value="1"/>
</dbReference>
<evidence type="ECO:0000313" key="11">
    <source>
        <dbReference type="Proteomes" id="UP000580250"/>
    </source>
</evidence>
<sequence>MEKPRINPCIGKQIELVVLVISRRELVHRRMGIRNSWAKDASKKMIIRYVIGGPSEDEENSEKLDKILDEEQEQFGDLIRYYNIMEGYHFLQFKVCI</sequence>
<dbReference type="Proteomes" id="UP000580250">
    <property type="component" value="Unassembled WGS sequence"/>
</dbReference>
<protein>
    <submittedName>
        <fullName evidence="10">Uncharacterized protein</fullName>
    </submittedName>
</protein>
<evidence type="ECO:0000256" key="8">
    <source>
        <dbReference type="ARBA" id="ARBA00023034"/>
    </source>
</evidence>
<keyword evidence="4" id="KW-0808">Transferase</keyword>
<evidence type="ECO:0000256" key="3">
    <source>
        <dbReference type="ARBA" id="ARBA00022676"/>
    </source>
</evidence>
<gene>
    <name evidence="10" type="ORF">MENT_LOCUS51527</name>
</gene>
<keyword evidence="9" id="KW-0472">Membrane</keyword>
<evidence type="ECO:0000256" key="1">
    <source>
        <dbReference type="ARBA" id="ARBA00004323"/>
    </source>
</evidence>
<evidence type="ECO:0000256" key="2">
    <source>
        <dbReference type="ARBA" id="ARBA00008661"/>
    </source>
</evidence>
<comment type="similarity">
    <text evidence="2">Belongs to the glycosyltransferase 31 family.</text>
</comment>
<evidence type="ECO:0000256" key="6">
    <source>
        <dbReference type="ARBA" id="ARBA00022968"/>
    </source>
</evidence>
<dbReference type="InterPro" id="IPR002659">
    <property type="entry name" value="Glyco_trans_31"/>
</dbReference>
<evidence type="ECO:0000313" key="10">
    <source>
        <dbReference type="EMBL" id="CAD2198235.1"/>
    </source>
</evidence>
<keyword evidence="3" id="KW-0328">Glycosyltransferase</keyword>
<reference evidence="10 11" key="1">
    <citation type="submission" date="2020-08" db="EMBL/GenBank/DDBJ databases">
        <authorList>
            <person name="Koutsovoulos G."/>
            <person name="Danchin GJ E."/>
        </authorList>
    </citation>
    <scope>NUCLEOTIDE SEQUENCE [LARGE SCALE GENOMIC DNA]</scope>
</reference>
<comment type="subcellular location">
    <subcellularLocation>
        <location evidence="1">Golgi apparatus membrane</location>
        <topology evidence="1">Single-pass type II membrane protein</topology>
    </subcellularLocation>
</comment>
<dbReference type="GO" id="GO:0000139">
    <property type="term" value="C:Golgi membrane"/>
    <property type="evidence" value="ECO:0007669"/>
    <property type="project" value="UniProtKB-SubCell"/>
</dbReference>
<evidence type="ECO:0000256" key="5">
    <source>
        <dbReference type="ARBA" id="ARBA00022692"/>
    </source>
</evidence>
<evidence type="ECO:0000256" key="7">
    <source>
        <dbReference type="ARBA" id="ARBA00022989"/>
    </source>
</evidence>
<keyword evidence="7" id="KW-1133">Transmembrane helix</keyword>
<dbReference type="GO" id="GO:0016758">
    <property type="term" value="F:hexosyltransferase activity"/>
    <property type="evidence" value="ECO:0007669"/>
    <property type="project" value="InterPro"/>
</dbReference>
<comment type="caution">
    <text evidence="10">The sequence shown here is derived from an EMBL/GenBank/DDBJ whole genome shotgun (WGS) entry which is preliminary data.</text>
</comment>
<accession>A0A6V7XG69</accession>